<dbReference type="PANTHER" id="PTHR36449">
    <property type="entry name" value="ACETYLTRANSFERASE-RELATED"/>
    <property type="match status" value="1"/>
</dbReference>
<gene>
    <name evidence="7" type="ORF">ACMU_08270</name>
</gene>
<evidence type="ECO:0000256" key="5">
    <source>
        <dbReference type="ARBA" id="ARBA00049880"/>
    </source>
</evidence>
<dbReference type="SUPFAM" id="SSF55729">
    <property type="entry name" value="Acyl-CoA N-acyltransferases (Nat)"/>
    <property type="match status" value="1"/>
</dbReference>
<reference evidence="7 8" key="1">
    <citation type="submission" date="2014-03" db="EMBL/GenBank/DDBJ databases">
        <title>Draft Genome Sequence of Actibacterium mucosum KCTC 23349, a Marine Alphaproteobacterium with Complex Ionic Requirements Isolated from Mediterranean Seawater at Malvarrosa Beach, Valencia, Spain.</title>
        <authorList>
            <person name="Arahal D.R."/>
            <person name="Shao Z."/>
            <person name="Lai Q."/>
            <person name="Pujalte M.J."/>
        </authorList>
    </citation>
    <scope>NUCLEOTIDE SEQUENCE [LARGE SCALE GENOMIC DNA]</scope>
    <source>
        <strain evidence="7 8">KCTC 23349</strain>
    </source>
</reference>
<evidence type="ECO:0000259" key="6">
    <source>
        <dbReference type="PROSITE" id="PS51186"/>
    </source>
</evidence>
<dbReference type="EMBL" id="JFKE01000003">
    <property type="protein sequence ID" value="KAJ55763.1"/>
    <property type="molecule type" value="Genomic_DNA"/>
</dbReference>
<dbReference type="PANTHER" id="PTHR36449:SF1">
    <property type="entry name" value="ACETYLTRANSFERASE"/>
    <property type="match status" value="1"/>
</dbReference>
<dbReference type="GO" id="GO:0016747">
    <property type="term" value="F:acyltransferase activity, transferring groups other than amino-acyl groups"/>
    <property type="evidence" value="ECO:0007669"/>
    <property type="project" value="InterPro"/>
</dbReference>
<evidence type="ECO:0000256" key="3">
    <source>
        <dbReference type="ARBA" id="ARBA00022679"/>
    </source>
</evidence>
<keyword evidence="8" id="KW-1185">Reference proteome</keyword>
<name>A0A037ZI16_9RHOB</name>
<keyword evidence="3" id="KW-0808">Transferase</keyword>
<evidence type="ECO:0000313" key="8">
    <source>
        <dbReference type="Proteomes" id="UP000026249"/>
    </source>
</evidence>
<protein>
    <recommendedName>
        <fullName evidence="6">N-acetyltransferase domain-containing protein</fullName>
    </recommendedName>
</protein>
<organism evidence="7 8">
    <name type="scientific">Actibacterium mucosum KCTC 23349</name>
    <dbReference type="NCBI Taxonomy" id="1454373"/>
    <lineage>
        <taxon>Bacteria</taxon>
        <taxon>Pseudomonadati</taxon>
        <taxon>Pseudomonadota</taxon>
        <taxon>Alphaproteobacteria</taxon>
        <taxon>Rhodobacterales</taxon>
        <taxon>Roseobacteraceae</taxon>
        <taxon>Actibacterium</taxon>
    </lineage>
</organism>
<accession>A0A037ZI16</accession>
<comment type="catalytic activity">
    <reaction evidence="5">
        <text>glycyl-tRNA(Gly) + acetyl-CoA = N-acetylglycyl-tRNA(Gly) + CoA + H(+)</text>
        <dbReference type="Rhea" id="RHEA:81867"/>
        <dbReference type="Rhea" id="RHEA-COMP:9683"/>
        <dbReference type="Rhea" id="RHEA-COMP:19766"/>
        <dbReference type="ChEBI" id="CHEBI:15378"/>
        <dbReference type="ChEBI" id="CHEBI:57287"/>
        <dbReference type="ChEBI" id="CHEBI:57288"/>
        <dbReference type="ChEBI" id="CHEBI:78522"/>
        <dbReference type="ChEBI" id="CHEBI:232036"/>
    </reaction>
</comment>
<dbReference type="InterPro" id="IPR000182">
    <property type="entry name" value="GNAT_dom"/>
</dbReference>
<dbReference type="AlphaFoldDB" id="A0A037ZI16"/>
<dbReference type="Gene3D" id="3.40.630.30">
    <property type="match status" value="1"/>
</dbReference>
<dbReference type="PROSITE" id="PS51186">
    <property type="entry name" value="GNAT"/>
    <property type="match status" value="1"/>
</dbReference>
<evidence type="ECO:0000256" key="2">
    <source>
        <dbReference type="ARBA" id="ARBA00022649"/>
    </source>
</evidence>
<evidence type="ECO:0000313" key="7">
    <source>
        <dbReference type="EMBL" id="KAJ55763.1"/>
    </source>
</evidence>
<proteinExistence type="predicted"/>
<evidence type="ECO:0000256" key="4">
    <source>
        <dbReference type="ARBA" id="ARBA00023315"/>
    </source>
</evidence>
<evidence type="ECO:0000256" key="1">
    <source>
        <dbReference type="ARBA" id="ARBA00022491"/>
    </source>
</evidence>
<dbReference type="Proteomes" id="UP000026249">
    <property type="component" value="Unassembled WGS sequence"/>
</dbReference>
<keyword evidence="4" id="KW-0012">Acyltransferase</keyword>
<dbReference type="Pfam" id="PF13508">
    <property type="entry name" value="Acetyltransf_7"/>
    <property type="match status" value="1"/>
</dbReference>
<feature type="domain" description="N-acetyltransferase" evidence="6">
    <location>
        <begin position="9"/>
        <end position="167"/>
    </location>
</feature>
<dbReference type="OrthoDB" id="9799147at2"/>
<dbReference type="InterPro" id="IPR016181">
    <property type="entry name" value="Acyl_CoA_acyltransferase"/>
</dbReference>
<keyword evidence="2" id="KW-1277">Toxin-antitoxin system</keyword>
<keyword evidence="1" id="KW-0678">Repressor</keyword>
<sequence>MTNPKFRVERFDKASHDRGAFSCGVAGMDRWFKESITDQIKANRLRVWCAVDAERRVAGFYGLSAHSVEAEASPALSRRRERHPIPAIYLAALATDLTVQGQGLGGALMADALAKALEVSEIIGAAAVILDVFEDERFEQRMAFYTKLGFRPLNPSEDPKRLFLPIKAVLENPI</sequence>
<comment type="caution">
    <text evidence="7">The sequence shown here is derived from an EMBL/GenBank/DDBJ whole genome shotgun (WGS) entry which is preliminary data.</text>
</comment>